<gene>
    <name evidence="1" type="primary">gatC</name>
    <name evidence="2" type="ORF">LI90_1235</name>
    <name evidence="3" type="ORF">TH66_08685</name>
    <name evidence="4" type="ORF">TR74_16740</name>
</gene>
<dbReference type="PATRIC" id="fig|1469144.10.peg.1367"/>
<proteinExistence type="inferred from homology"/>
<dbReference type="GO" id="GO:0005524">
    <property type="term" value="F:ATP binding"/>
    <property type="evidence" value="ECO:0007669"/>
    <property type="project" value="UniProtKB-KW"/>
</dbReference>
<dbReference type="AlphaFoldDB" id="A0A132MPF6"/>
<dbReference type="EMBL" id="JYIK01001017">
    <property type="protein sequence ID" value="KWX08032.1"/>
    <property type="molecule type" value="Genomic_DNA"/>
</dbReference>
<dbReference type="Proteomes" id="UP000070598">
    <property type="component" value="Unassembled WGS sequence"/>
</dbReference>
<dbReference type="SUPFAM" id="SSF141000">
    <property type="entry name" value="Glu-tRNAGln amidotransferase C subunit"/>
    <property type="match status" value="1"/>
</dbReference>
<keyword evidence="2" id="KW-0808">Transferase</keyword>
<organism evidence="2 5">
    <name type="scientific">Carbonactinospora thermoautotrophica</name>
    <dbReference type="NCBI Taxonomy" id="1469144"/>
    <lineage>
        <taxon>Bacteria</taxon>
        <taxon>Bacillati</taxon>
        <taxon>Actinomycetota</taxon>
        <taxon>Actinomycetes</taxon>
        <taxon>Kitasatosporales</taxon>
        <taxon>Carbonactinosporaceae</taxon>
        <taxon>Carbonactinospora</taxon>
    </lineage>
</organism>
<reference evidence="2" key="4">
    <citation type="submission" date="2015-04" db="EMBL/GenBank/DDBJ databases">
        <title>Physiological reanalysis, assessment of diazotrophy, and genome sequences of multiple isolates of Streptomyces thermoautotrophicus.</title>
        <authorList>
            <person name="MacKellar D.C."/>
            <person name="Lieber L."/>
            <person name="Norman J."/>
            <person name="Bolger A."/>
            <person name="Tobin C."/>
            <person name="Murray J.W."/>
            <person name="Woodward J."/>
            <person name="Friesen M."/>
            <person name="Prell J."/>
        </authorList>
    </citation>
    <scope>NUCLEOTIDE SEQUENCE [LARGE SCALE GENOMIC DNA]</scope>
    <source>
        <strain evidence="2">H1</strain>
    </source>
</reference>
<sequence>MSVITREEVAHLARLARLDLGEEELDHLASQLDVILAAVARVKEVAAEDIPPTSHPLPLTNVMRPDEVRPGLRPEEVLAEAPAAEDGRFRVPRILGEEA</sequence>
<dbReference type="Pfam" id="PF02686">
    <property type="entry name" value="GatC"/>
    <property type="match status" value="1"/>
</dbReference>
<dbReference type="GO" id="GO:0016740">
    <property type="term" value="F:transferase activity"/>
    <property type="evidence" value="ECO:0007669"/>
    <property type="project" value="UniProtKB-KW"/>
</dbReference>
<keyword evidence="1" id="KW-0067">ATP-binding</keyword>
<comment type="catalytic activity">
    <reaction evidence="1">
        <text>L-aspartyl-tRNA(Asn) + L-glutamine + ATP + H2O = L-asparaginyl-tRNA(Asn) + L-glutamate + ADP + phosphate + 2 H(+)</text>
        <dbReference type="Rhea" id="RHEA:14513"/>
        <dbReference type="Rhea" id="RHEA-COMP:9674"/>
        <dbReference type="Rhea" id="RHEA-COMP:9677"/>
        <dbReference type="ChEBI" id="CHEBI:15377"/>
        <dbReference type="ChEBI" id="CHEBI:15378"/>
        <dbReference type="ChEBI" id="CHEBI:29985"/>
        <dbReference type="ChEBI" id="CHEBI:30616"/>
        <dbReference type="ChEBI" id="CHEBI:43474"/>
        <dbReference type="ChEBI" id="CHEBI:58359"/>
        <dbReference type="ChEBI" id="CHEBI:78515"/>
        <dbReference type="ChEBI" id="CHEBI:78516"/>
        <dbReference type="ChEBI" id="CHEBI:456216"/>
    </reaction>
</comment>
<evidence type="ECO:0000313" key="6">
    <source>
        <dbReference type="Proteomes" id="UP000070598"/>
    </source>
</evidence>
<protein>
    <recommendedName>
        <fullName evidence="1">Aspartyl/glutamyl-tRNA(Asn/Gln) amidotransferase subunit C</fullName>
        <shortName evidence="1">Asp/Glu-ADT subunit C</shortName>
        <ecNumber evidence="1">6.3.5.-</ecNumber>
    </recommendedName>
</protein>
<dbReference type="Gene3D" id="1.10.20.60">
    <property type="entry name" value="Glu-tRNAGln amidotransferase C subunit, N-terminal domain"/>
    <property type="match status" value="1"/>
</dbReference>
<comment type="function">
    <text evidence="1">Allows the formation of correctly charged Asn-tRNA(Asn) or Gln-tRNA(Gln) through the transamidation of misacylated Asp-tRNA(Asn) or Glu-tRNA(Gln) in organisms which lack either or both of asparaginyl-tRNA or glutaminyl-tRNA synthetases. The reaction takes place in the presence of glutamine and ATP through an activated phospho-Asp-tRNA(Asn) or phospho-Glu-tRNA(Gln).</text>
</comment>
<comment type="catalytic activity">
    <reaction evidence="1">
        <text>L-glutamyl-tRNA(Gln) + L-glutamine + ATP + H2O = L-glutaminyl-tRNA(Gln) + L-glutamate + ADP + phosphate + H(+)</text>
        <dbReference type="Rhea" id="RHEA:17521"/>
        <dbReference type="Rhea" id="RHEA-COMP:9681"/>
        <dbReference type="Rhea" id="RHEA-COMP:9684"/>
        <dbReference type="ChEBI" id="CHEBI:15377"/>
        <dbReference type="ChEBI" id="CHEBI:15378"/>
        <dbReference type="ChEBI" id="CHEBI:29985"/>
        <dbReference type="ChEBI" id="CHEBI:30616"/>
        <dbReference type="ChEBI" id="CHEBI:43474"/>
        <dbReference type="ChEBI" id="CHEBI:58359"/>
        <dbReference type="ChEBI" id="CHEBI:78520"/>
        <dbReference type="ChEBI" id="CHEBI:78521"/>
        <dbReference type="ChEBI" id="CHEBI:456216"/>
    </reaction>
</comment>
<dbReference type="EMBL" id="LAXD01000001">
    <property type="protein sequence ID" value="KWW99599.1"/>
    <property type="molecule type" value="Genomic_DNA"/>
</dbReference>
<dbReference type="GO" id="GO:0050567">
    <property type="term" value="F:glutaminyl-tRNA synthase (glutamine-hydrolyzing) activity"/>
    <property type="evidence" value="ECO:0007669"/>
    <property type="project" value="UniProtKB-UniRule"/>
</dbReference>
<keyword evidence="1 2" id="KW-0436">Ligase</keyword>
<evidence type="ECO:0000313" key="4">
    <source>
        <dbReference type="EMBL" id="KWX08032.1"/>
    </source>
</evidence>
<dbReference type="Proteomes" id="UP000070659">
    <property type="component" value="Unassembled WGS sequence"/>
</dbReference>
<reference evidence="5" key="3">
    <citation type="submission" date="2015-04" db="EMBL/GenBank/DDBJ databases">
        <title>Physiological reanalysis, assessment of diazotrophy, and genome sequences of multiple isolates of Streptomyces thermoautotrophicus.</title>
        <authorList>
            <person name="MacKellar D.C."/>
            <person name="Lieber L."/>
            <person name="Norman J."/>
            <person name="Bolger A."/>
            <person name="Tobin C."/>
            <person name="Murray J.W."/>
            <person name="Chang R."/>
            <person name="Ford T."/>
            <person name="Nguyen P.Q."/>
            <person name="Woodward J."/>
            <person name="Permingeat H."/>
            <person name="Joshi N.S."/>
            <person name="Silver P.A."/>
            <person name="Usadel B."/>
            <person name="Rutherford A.W."/>
            <person name="Friesen M."/>
            <person name="Prell J."/>
        </authorList>
    </citation>
    <scope>NUCLEOTIDE SEQUENCE [LARGE SCALE GENOMIC DNA]</scope>
    <source>
        <strain evidence="5">H1</strain>
    </source>
</reference>
<keyword evidence="5" id="KW-1185">Reference proteome</keyword>
<dbReference type="NCBIfam" id="TIGR00135">
    <property type="entry name" value="gatC"/>
    <property type="match status" value="1"/>
</dbReference>
<dbReference type="InterPro" id="IPR003837">
    <property type="entry name" value="GatC"/>
</dbReference>
<dbReference type="RefSeq" id="WP_066885254.1">
    <property type="nucleotide sequence ID" value="NZ_CP171739.1"/>
</dbReference>
<dbReference type="STRING" id="1469144.LI90_1235"/>
<keyword evidence="1" id="KW-0648">Protein biosynthesis</keyword>
<dbReference type="GO" id="GO:0006450">
    <property type="term" value="P:regulation of translational fidelity"/>
    <property type="evidence" value="ECO:0007669"/>
    <property type="project" value="InterPro"/>
</dbReference>
<comment type="similarity">
    <text evidence="1">Belongs to the GatC family.</text>
</comment>
<evidence type="ECO:0000256" key="1">
    <source>
        <dbReference type="HAMAP-Rule" id="MF_00122"/>
    </source>
</evidence>
<reference evidence="6" key="2">
    <citation type="submission" date="2015-02" db="EMBL/GenBank/DDBJ databases">
        <title>Physiological reanalysis, assessment of diazotrophy, and genome sequences of multiple isolates of Streptomyces thermoautotrophicus.</title>
        <authorList>
            <person name="MacKellar D.C."/>
            <person name="Lieber L."/>
            <person name="Norman J."/>
            <person name="Bolger A."/>
            <person name="Tobin C."/>
            <person name="Murray J.W."/>
            <person name="Friesen M."/>
            <person name="Prell J."/>
        </authorList>
    </citation>
    <scope>NUCLEOTIDE SEQUENCE [LARGE SCALE GENOMIC DNA]</scope>
    <source>
        <strain evidence="6">UBT1</strain>
    </source>
</reference>
<dbReference type="GO" id="GO:0070681">
    <property type="term" value="P:glutaminyl-tRNAGln biosynthesis via transamidation"/>
    <property type="evidence" value="ECO:0007669"/>
    <property type="project" value="TreeGrafter"/>
</dbReference>
<evidence type="ECO:0000313" key="3">
    <source>
        <dbReference type="EMBL" id="KWX04019.1"/>
    </source>
</evidence>
<keyword evidence="1" id="KW-0547">Nucleotide-binding</keyword>
<dbReference type="GO" id="GO:0006412">
    <property type="term" value="P:translation"/>
    <property type="evidence" value="ECO:0007669"/>
    <property type="project" value="UniProtKB-UniRule"/>
</dbReference>
<dbReference type="InterPro" id="IPR036113">
    <property type="entry name" value="Asp/Glu-ADT_sf_sub_c"/>
</dbReference>
<comment type="subunit">
    <text evidence="1">Heterotrimer of A, B and C subunits.</text>
</comment>
<evidence type="ECO:0000313" key="2">
    <source>
        <dbReference type="EMBL" id="KWW99599.1"/>
    </source>
</evidence>
<dbReference type="HAMAP" id="MF_00122">
    <property type="entry name" value="GatC"/>
    <property type="match status" value="1"/>
</dbReference>
<name>A0A132MPF6_9ACTN</name>
<dbReference type="Proteomes" id="UP000070188">
    <property type="component" value="Unassembled WGS sequence"/>
</dbReference>
<dbReference type="PANTHER" id="PTHR15004">
    <property type="entry name" value="GLUTAMYL-TRNA(GLN) AMIDOTRANSFERASE SUBUNIT C, MITOCHONDRIAL"/>
    <property type="match status" value="1"/>
</dbReference>
<dbReference type="EMBL" id="JYIJ01000016">
    <property type="protein sequence ID" value="KWX04019.1"/>
    <property type="molecule type" value="Genomic_DNA"/>
</dbReference>
<accession>A0A132MPF6</accession>
<dbReference type="PANTHER" id="PTHR15004:SF0">
    <property type="entry name" value="GLUTAMYL-TRNA(GLN) AMIDOTRANSFERASE SUBUNIT C, MITOCHONDRIAL"/>
    <property type="match status" value="1"/>
</dbReference>
<evidence type="ECO:0000313" key="5">
    <source>
        <dbReference type="Proteomes" id="UP000070188"/>
    </source>
</evidence>
<reference evidence="3 7" key="1">
    <citation type="submission" date="2015-02" db="EMBL/GenBank/DDBJ databases">
        <title>Physiological reanalysis, assessment of diazotrophy, and genome sequences of multiple isolates of Streptomyces thermoautotrophicus.</title>
        <authorList>
            <person name="MacKellar D.C."/>
            <person name="Lieber L."/>
            <person name="Norman J."/>
            <person name="Bolger A."/>
            <person name="Tobin C."/>
            <person name="Murray J.W."/>
            <person name="Prell J."/>
        </authorList>
    </citation>
    <scope>NUCLEOTIDE SEQUENCE [LARGE SCALE GENOMIC DNA]</scope>
    <source>
        <strain evidence="3 7">UBT1</strain>
    </source>
</reference>
<dbReference type="OrthoDB" id="5295223at2"/>
<dbReference type="EC" id="6.3.5.-" evidence="1"/>
<comment type="caution">
    <text evidence="2">The sequence shown here is derived from an EMBL/GenBank/DDBJ whole genome shotgun (WGS) entry which is preliminary data.</text>
</comment>
<evidence type="ECO:0000313" key="7">
    <source>
        <dbReference type="Proteomes" id="UP000070659"/>
    </source>
</evidence>